<dbReference type="Pfam" id="PF03328">
    <property type="entry name" value="HpcH_HpaI"/>
    <property type="match status" value="1"/>
</dbReference>
<protein>
    <recommendedName>
        <fullName evidence="12">L-malyl-CoA/beta-methylmalyl-CoA lyase</fullName>
        <ecNumber evidence="11">4.1.3.24</ecNumber>
    </recommendedName>
    <alternativeName>
        <fullName evidence="13">(3S)-malyl-CoA/beta-methylmalyl-CoA lyase</fullName>
    </alternativeName>
</protein>
<dbReference type="PANTHER" id="PTHR32308:SF10">
    <property type="entry name" value="CITRATE LYASE SUBUNIT BETA"/>
    <property type="match status" value="1"/>
</dbReference>
<dbReference type="EMBL" id="WIXK01000003">
    <property type="protein sequence ID" value="MQY42484.1"/>
    <property type="molecule type" value="Genomic_DNA"/>
</dbReference>
<comment type="similarity">
    <text evidence="3">Belongs to the HpcH/HpaI aldolase family.</text>
</comment>
<dbReference type="Gene3D" id="3.20.20.60">
    <property type="entry name" value="Phosphoenolpyruvate-binding domains"/>
    <property type="match status" value="1"/>
</dbReference>
<dbReference type="Proteomes" id="UP000436694">
    <property type="component" value="Unassembled WGS sequence"/>
</dbReference>
<proteinExistence type="inferred from homology"/>
<gene>
    <name evidence="17" type="ORF">GG681_07500</name>
</gene>
<comment type="caution">
    <text evidence="17">The sequence shown here is derived from an EMBL/GenBank/DDBJ whole genome shotgun (WGS) entry which is preliminary data.</text>
</comment>
<reference evidence="17 18" key="1">
    <citation type="submission" date="2019-10" db="EMBL/GenBank/DDBJ databases">
        <title>Epibacterium sp. nov., isolated from seawater.</title>
        <authorList>
            <person name="Zhang X."/>
            <person name="Li N."/>
        </authorList>
    </citation>
    <scope>NUCLEOTIDE SEQUENCE [LARGE SCALE GENOMIC DNA]</scope>
    <source>
        <strain evidence="17 18">SM1969</strain>
    </source>
</reference>
<evidence type="ECO:0000256" key="5">
    <source>
        <dbReference type="ARBA" id="ARBA00022842"/>
    </source>
</evidence>
<evidence type="ECO:0000256" key="3">
    <source>
        <dbReference type="ARBA" id="ARBA00005568"/>
    </source>
</evidence>
<dbReference type="FunFam" id="3.20.20.60:FF:000020">
    <property type="entry name" value="Malyl-CoA lyase"/>
    <property type="match status" value="1"/>
</dbReference>
<evidence type="ECO:0000256" key="12">
    <source>
        <dbReference type="ARBA" id="ARBA00072519"/>
    </source>
</evidence>
<comment type="catalytic activity">
    <reaction evidence="8">
        <text>(2R,3S)-beta-methylmalyl-CoA = propanoyl-CoA + glyoxylate</text>
        <dbReference type="Rhea" id="RHEA:38259"/>
        <dbReference type="ChEBI" id="CHEBI:36655"/>
        <dbReference type="ChEBI" id="CHEBI:57392"/>
        <dbReference type="ChEBI" id="CHEBI:75634"/>
        <dbReference type="EC" id="4.1.3.24"/>
    </reaction>
</comment>
<dbReference type="SUPFAM" id="SSF51621">
    <property type="entry name" value="Phosphoenolpyruvate/pyruvate domain"/>
    <property type="match status" value="1"/>
</dbReference>
<dbReference type="PANTHER" id="PTHR32308">
    <property type="entry name" value="LYASE BETA SUBUNIT, PUTATIVE (AFU_ORTHOLOGUE AFUA_4G13030)-RELATED"/>
    <property type="match status" value="1"/>
</dbReference>
<keyword evidence="4 15" id="KW-0479">Metal-binding</keyword>
<evidence type="ECO:0000256" key="1">
    <source>
        <dbReference type="ARBA" id="ARBA00001936"/>
    </source>
</evidence>
<evidence type="ECO:0000256" key="7">
    <source>
        <dbReference type="ARBA" id="ARBA00023239"/>
    </source>
</evidence>
<comment type="cofactor">
    <cofactor evidence="2">
        <name>Mg(2+)</name>
        <dbReference type="ChEBI" id="CHEBI:18420"/>
    </cofactor>
</comment>
<accession>A0A844AVR1</accession>
<feature type="binding site" evidence="15">
    <location>
        <position position="168"/>
    </location>
    <ligand>
        <name>Mg(2+)</name>
        <dbReference type="ChEBI" id="CHEBI:18420"/>
    </ligand>
</feature>
<keyword evidence="5 15" id="KW-0460">Magnesium</keyword>
<evidence type="ECO:0000256" key="15">
    <source>
        <dbReference type="PIRSR" id="PIRSR015582-2"/>
    </source>
</evidence>
<keyword evidence="7 17" id="KW-0456">Lyase</keyword>
<dbReference type="AlphaFoldDB" id="A0A844AVR1"/>
<dbReference type="InterPro" id="IPR015813">
    <property type="entry name" value="Pyrv/PenolPyrv_kinase-like_dom"/>
</dbReference>
<feature type="binding site" evidence="14">
    <location>
        <position position="141"/>
    </location>
    <ligand>
        <name>substrate</name>
    </ligand>
</feature>
<dbReference type="InterPro" id="IPR005000">
    <property type="entry name" value="Aldolase/citrate-lyase_domain"/>
</dbReference>
<feature type="domain" description="HpcH/HpaI aldolase/citrate lyase" evidence="16">
    <location>
        <begin position="15"/>
        <end position="253"/>
    </location>
</feature>
<evidence type="ECO:0000259" key="16">
    <source>
        <dbReference type="Pfam" id="PF03328"/>
    </source>
</evidence>
<evidence type="ECO:0000256" key="6">
    <source>
        <dbReference type="ARBA" id="ARBA00023211"/>
    </source>
</evidence>
<evidence type="ECO:0000256" key="11">
    <source>
        <dbReference type="ARBA" id="ARBA00066841"/>
    </source>
</evidence>
<name>A0A844AVR1_9RHOB</name>
<dbReference type="GO" id="GO:0006107">
    <property type="term" value="P:oxaloacetate metabolic process"/>
    <property type="evidence" value="ECO:0007669"/>
    <property type="project" value="TreeGrafter"/>
</dbReference>
<dbReference type="PIRSF" id="PIRSF015582">
    <property type="entry name" value="Cit_lyase_B"/>
    <property type="match status" value="1"/>
</dbReference>
<evidence type="ECO:0000256" key="4">
    <source>
        <dbReference type="ARBA" id="ARBA00022723"/>
    </source>
</evidence>
<evidence type="ECO:0000256" key="2">
    <source>
        <dbReference type="ARBA" id="ARBA00001946"/>
    </source>
</evidence>
<dbReference type="GO" id="GO:0016829">
    <property type="term" value="F:lyase activity"/>
    <property type="evidence" value="ECO:0007669"/>
    <property type="project" value="UniProtKB-KW"/>
</dbReference>
<feature type="binding site" evidence="15">
    <location>
        <position position="141"/>
    </location>
    <ligand>
        <name>Mg(2+)</name>
        <dbReference type="ChEBI" id="CHEBI:18420"/>
    </ligand>
</feature>
<evidence type="ECO:0000313" key="17">
    <source>
        <dbReference type="EMBL" id="MQY42484.1"/>
    </source>
</evidence>
<evidence type="ECO:0000313" key="18">
    <source>
        <dbReference type="Proteomes" id="UP000436694"/>
    </source>
</evidence>
<organism evidence="17 18">
    <name type="scientific">Tritonibacter aquimaris</name>
    <dbReference type="NCBI Taxonomy" id="2663379"/>
    <lineage>
        <taxon>Bacteria</taxon>
        <taxon>Pseudomonadati</taxon>
        <taxon>Pseudomonadota</taxon>
        <taxon>Alphaproteobacteria</taxon>
        <taxon>Rhodobacterales</taxon>
        <taxon>Paracoccaceae</taxon>
        <taxon>Tritonibacter</taxon>
    </lineage>
</organism>
<evidence type="ECO:0000256" key="10">
    <source>
        <dbReference type="ARBA" id="ARBA00062002"/>
    </source>
</evidence>
<comment type="cofactor">
    <cofactor evidence="1">
        <name>Mn(2+)</name>
        <dbReference type="ChEBI" id="CHEBI:29035"/>
    </cofactor>
</comment>
<dbReference type="EC" id="4.1.3.24" evidence="11"/>
<keyword evidence="6" id="KW-0464">Manganese</keyword>
<dbReference type="RefSeq" id="WP_153546682.1">
    <property type="nucleotide sequence ID" value="NZ_WIXK01000003.1"/>
</dbReference>
<evidence type="ECO:0000256" key="8">
    <source>
        <dbReference type="ARBA" id="ARBA00050317"/>
    </source>
</evidence>
<feature type="binding site" evidence="14">
    <location>
        <position position="76"/>
    </location>
    <ligand>
        <name>substrate</name>
    </ligand>
</feature>
<dbReference type="GO" id="GO:0000287">
    <property type="term" value="F:magnesium ion binding"/>
    <property type="evidence" value="ECO:0007669"/>
    <property type="project" value="TreeGrafter"/>
</dbReference>
<keyword evidence="18" id="KW-1185">Reference proteome</keyword>
<dbReference type="InterPro" id="IPR040442">
    <property type="entry name" value="Pyrv_kinase-like_dom_sf"/>
</dbReference>
<evidence type="ECO:0000256" key="13">
    <source>
        <dbReference type="ARBA" id="ARBA00078229"/>
    </source>
</evidence>
<dbReference type="InterPro" id="IPR011206">
    <property type="entry name" value="Citrate_lyase_beta/mcl1/mcl2"/>
</dbReference>
<evidence type="ECO:0000256" key="9">
    <source>
        <dbReference type="ARBA" id="ARBA00051828"/>
    </source>
</evidence>
<comment type="subunit">
    <text evidence="10">Homohexamer. Dimer of trimers.</text>
</comment>
<evidence type="ECO:0000256" key="14">
    <source>
        <dbReference type="PIRSR" id="PIRSR015582-1"/>
    </source>
</evidence>
<comment type="catalytic activity">
    <reaction evidence="9">
        <text>(S)-malyl-CoA = glyoxylate + acetyl-CoA</text>
        <dbReference type="Rhea" id="RHEA:16629"/>
        <dbReference type="ChEBI" id="CHEBI:36655"/>
        <dbReference type="ChEBI" id="CHEBI:57288"/>
        <dbReference type="ChEBI" id="CHEBI:57317"/>
        <dbReference type="EC" id="4.1.3.24"/>
    </reaction>
</comment>
<sequence>MSFRIQPTAPARPNRCQLFGPGSNTKLFPKMAASAADVINLDLEDSVAPSDKDSARANIIEALNTVDWGNKYMSVRINGLDTPYWYRDVVDLLEQAGDRLDQIMIPKVGCAADVYAVDALVTAIETAKGRTKPVSFEVIIESAAGIAHVEEIAASSPRLQAMSLGAADFAASMGMQTTGIGGTQENYYMLREGQKHWSDPWHWAQAAIVAACRTHGVLPVDGPFGDFSDDEGYIAQAKRSATLGMVGKWAIHPKQIALANQVFTPSDEAVAEAREILAAMEEAKASGAGATVYKGRLVDIASIKQAEVIVAQSELIAQSS</sequence>